<evidence type="ECO:0000256" key="5">
    <source>
        <dbReference type="ARBA" id="ARBA00022824"/>
    </source>
</evidence>
<evidence type="ECO:0000256" key="2">
    <source>
        <dbReference type="ARBA" id="ARBA00004389"/>
    </source>
</evidence>
<evidence type="ECO:0000256" key="8">
    <source>
        <dbReference type="ARBA" id="ARBA00023136"/>
    </source>
</evidence>
<dbReference type="InterPro" id="IPR055282">
    <property type="entry name" value="PPI1-4"/>
</dbReference>
<evidence type="ECO:0000313" key="12">
    <source>
        <dbReference type="Proteomes" id="UP000187203"/>
    </source>
</evidence>
<dbReference type="GO" id="GO:0005789">
    <property type="term" value="C:endoplasmic reticulum membrane"/>
    <property type="evidence" value="ECO:0007669"/>
    <property type="project" value="UniProtKB-SubCell"/>
</dbReference>
<accession>A0A1R3KJW4</accession>
<gene>
    <name evidence="11" type="ORF">COLO4_07397</name>
</gene>
<dbReference type="AlphaFoldDB" id="A0A1R3KJW4"/>
<sequence length="205" mass="23557">MATAAIESNMMQNDAQPENEGIRSSPGEAVKSGNQINGSTFVMVQENPNPESEIQQKLYFRMHHGINNIRNEMKLLKEINGFSQKKGNDGDLGLSAVDEISNRIRKLQWSIRRNNYFPKERVDEMQVLKEINELKWAQDKAFANAPVKGKMWNSLPSKNAIKQQIKFMEEAARDEDRKEHLRLRAKIEVVKQAIVIREAILRRVG</sequence>
<evidence type="ECO:0000256" key="4">
    <source>
        <dbReference type="ARBA" id="ARBA00022692"/>
    </source>
</evidence>
<keyword evidence="12" id="KW-1185">Reference proteome</keyword>
<evidence type="ECO:0000313" key="11">
    <source>
        <dbReference type="EMBL" id="OMP07376.1"/>
    </source>
</evidence>
<keyword evidence="4" id="KW-0812">Transmembrane</keyword>
<comment type="similarity">
    <text evidence="9">Belongs to the plant Proton pump-interactor protein family.</text>
</comment>
<evidence type="ECO:0000256" key="6">
    <source>
        <dbReference type="ARBA" id="ARBA00022989"/>
    </source>
</evidence>
<dbReference type="Proteomes" id="UP000187203">
    <property type="component" value="Unassembled WGS sequence"/>
</dbReference>
<keyword evidence="3" id="KW-1003">Cell membrane</keyword>
<feature type="region of interest" description="Disordered" evidence="10">
    <location>
        <begin position="1"/>
        <end position="34"/>
    </location>
</feature>
<organism evidence="11 12">
    <name type="scientific">Corchorus olitorius</name>
    <dbReference type="NCBI Taxonomy" id="93759"/>
    <lineage>
        <taxon>Eukaryota</taxon>
        <taxon>Viridiplantae</taxon>
        <taxon>Streptophyta</taxon>
        <taxon>Embryophyta</taxon>
        <taxon>Tracheophyta</taxon>
        <taxon>Spermatophyta</taxon>
        <taxon>Magnoliopsida</taxon>
        <taxon>eudicotyledons</taxon>
        <taxon>Gunneridae</taxon>
        <taxon>Pentapetalae</taxon>
        <taxon>rosids</taxon>
        <taxon>malvids</taxon>
        <taxon>Malvales</taxon>
        <taxon>Malvaceae</taxon>
        <taxon>Grewioideae</taxon>
        <taxon>Apeibeae</taxon>
        <taxon>Corchorus</taxon>
    </lineage>
</organism>
<evidence type="ECO:0000256" key="7">
    <source>
        <dbReference type="ARBA" id="ARBA00023054"/>
    </source>
</evidence>
<evidence type="ECO:0000256" key="9">
    <source>
        <dbReference type="ARBA" id="ARBA00038080"/>
    </source>
</evidence>
<evidence type="ECO:0000256" key="1">
    <source>
        <dbReference type="ARBA" id="ARBA00004162"/>
    </source>
</evidence>
<comment type="subcellular location">
    <subcellularLocation>
        <location evidence="1">Cell membrane</location>
        <topology evidence="1">Single-pass membrane protein</topology>
    </subcellularLocation>
    <subcellularLocation>
        <location evidence="2">Endoplasmic reticulum membrane</location>
        <topology evidence="2">Single-pass membrane protein</topology>
    </subcellularLocation>
</comment>
<keyword evidence="8" id="KW-0472">Membrane</keyword>
<keyword evidence="5" id="KW-0256">Endoplasmic reticulum</keyword>
<keyword evidence="6" id="KW-1133">Transmembrane helix</keyword>
<keyword evidence="7" id="KW-0175">Coiled coil</keyword>
<comment type="caution">
    <text evidence="11">The sequence shown here is derived from an EMBL/GenBank/DDBJ whole genome shotgun (WGS) entry which is preliminary data.</text>
</comment>
<evidence type="ECO:0000256" key="10">
    <source>
        <dbReference type="SAM" id="MobiDB-lite"/>
    </source>
</evidence>
<dbReference type="EMBL" id="AWUE01013268">
    <property type="protein sequence ID" value="OMP07376.1"/>
    <property type="molecule type" value="Genomic_DNA"/>
</dbReference>
<proteinExistence type="inferred from homology"/>
<dbReference type="GO" id="GO:0005886">
    <property type="term" value="C:plasma membrane"/>
    <property type="evidence" value="ECO:0007669"/>
    <property type="project" value="UniProtKB-SubCell"/>
</dbReference>
<dbReference type="OrthoDB" id="1096364at2759"/>
<protein>
    <submittedName>
        <fullName evidence="11">Uncharacterized protein</fullName>
    </submittedName>
</protein>
<reference evidence="12" key="1">
    <citation type="submission" date="2013-09" db="EMBL/GenBank/DDBJ databases">
        <title>Corchorus olitorius genome sequencing.</title>
        <authorList>
            <person name="Alam M."/>
            <person name="Haque M.S."/>
            <person name="Islam M.S."/>
            <person name="Emdad E.M."/>
            <person name="Islam M.M."/>
            <person name="Ahmed B."/>
            <person name="Halim A."/>
            <person name="Hossen Q.M.M."/>
            <person name="Hossain M.Z."/>
            <person name="Ahmed R."/>
            <person name="Khan M.M."/>
            <person name="Islam R."/>
            <person name="Rashid M.M."/>
            <person name="Khan S.A."/>
            <person name="Rahman M.S."/>
            <person name="Alam M."/>
            <person name="Yahiya A.S."/>
            <person name="Khan M.S."/>
            <person name="Azam M.S."/>
            <person name="Haque T."/>
            <person name="Lashkar M.Z.H."/>
            <person name="Akhand A.I."/>
            <person name="Morshed G."/>
            <person name="Roy S."/>
            <person name="Uddin K.S."/>
            <person name="Rabeya T."/>
            <person name="Hossain A.S."/>
            <person name="Chowdhury A."/>
            <person name="Snigdha A.R."/>
            <person name="Mortoza M.S."/>
            <person name="Matin S.A."/>
            <person name="Hoque S.M.E."/>
            <person name="Islam M.K."/>
            <person name="Roy D.K."/>
            <person name="Haider R."/>
            <person name="Moosa M.M."/>
            <person name="Elias S.M."/>
            <person name="Hasan A.M."/>
            <person name="Jahan S."/>
            <person name="Shafiuddin M."/>
            <person name="Mahmood N."/>
            <person name="Shommy N.S."/>
        </authorList>
    </citation>
    <scope>NUCLEOTIDE SEQUENCE [LARGE SCALE GENOMIC DNA]</scope>
    <source>
        <strain evidence="12">cv. O-4</strain>
    </source>
</reference>
<name>A0A1R3KJW4_9ROSI</name>
<dbReference type="PANTHER" id="PTHR32219:SF16">
    <property type="entry name" value="CORE-2_I-BRANCHING BETA-1,6-N-ACETYLGLUCOSAMINYLTRANSFERASE FAMILY PROTEIN"/>
    <property type="match status" value="1"/>
</dbReference>
<evidence type="ECO:0000256" key="3">
    <source>
        <dbReference type="ARBA" id="ARBA00022475"/>
    </source>
</evidence>
<dbReference type="PANTHER" id="PTHR32219">
    <property type="entry name" value="RNA-BINDING PROTEIN YLMH-RELATED"/>
    <property type="match status" value="1"/>
</dbReference>